<dbReference type="Gene3D" id="1.10.510.10">
    <property type="entry name" value="Transferase(Phosphotransferase) domain 1"/>
    <property type="match status" value="1"/>
</dbReference>
<dbReference type="Proteomes" id="UP000694915">
    <property type="component" value="Chromosome 15"/>
</dbReference>
<keyword evidence="6" id="KW-0067">ATP-binding</keyword>
<protein>
    <recommendedName>
        <fullName evidence="1">non-specific serine/threonine protein kinase</fullName>
        <ecNumber evidence="1">2.7.11.1</ecNumber>
    </recommendedName>
</protein>
<feature type="region of interest" description="Disordered" evidence="7">
    <location>
        <begin position="224"/>
        <end position="254"/>
    </location>
</feature>
<evidence type="ECO:0000256" key="7">
    <source>
        <dbReference type="SAM" id="MobiDB-lite"/>
    </source>
</evidence>
<gene>
    <name evidence="10" type="primary">LOC101995080</name>
</gene>
<feature type="domain" description="Protein kinase" evidence="8">
    <location>
        <begin position="1"/>
        <end position="129"/>
    </location>
</feature>
<dbReference type="InterPro" id="IPR000719">
    <property type="entry name" value="Prot_kinase_dom"/>
</dbReference>
<keyword evidence="3" id="KW-0808">Transferase</keyword>
<dbReference type="SMART" id="SM00220">
    <property type="entry name" value="S_TKc"/>
    <property type="match status" value="1"/>
</dbReference>
<dbReference type="PROSITE" id="PS50011">
    <property type="entry name" value="PROTEIN_KINASE_DOM"/>
    <property type="match status" value="1"/>
</dbReference>
<name>A0ABM0KWA3_MICOH</name>
<evidence type="ECO:0000256" key="3">
    <source>
        <dbReference type="ARBA" id="ARBA00022679"/>
    </source>
</evidence>
<keyword evidence="4" id="KW-0547">Nucleotide-binding</keyword>
<dbReference type="SUPFAM" id="SSF56112">
    <property type="entry name" value="Protein kinase-like (PK-like)"/>
    <property type="match status" value="1"/>
</dbReference>
<evidence type="ECO:0000256" key="4">
    <source>
        <dbReference type="ARBA" id="ARBA00022741"/>
    </source>
</evidence>
<keyword evidence="9" id="KW-1185">Reference proteome</keyword>
<evidence type="ECO:0000256" key="2">
    <source>
        <dbReference type="ARBA" id="ARBA00022527"/>
    </source>
</evidence>
<dbReference type="Pfam" id="PF00069">
    <property type="entry name" value="Pkinase"/>
    <property type="match status" value="1"/>
</dbReference>
<dbReference type="PANTHER" id="PTHR24346">
    <property type="entry name" value="MAP/MICROTUBULE AFFINITY-REGULATING KINASE"/>
    <property type="match status" value="1"/>
</dbReference>
<evidence type="ECO:0000313" key="9">
    <source>
        <dbReference type="Proteomes" id="UP000694915"/>
    </source>
</evidence>
<proteinExistence type="predicted"/>
<dbReference type="EC" id="2.7.11.1" evidence="1"/>
<keyword evidence="2" id="KW-0723">Serine/threonine-protein kinase</keyword>
<feature type="region of interest" description="Disordered" evidence="7">
    <location>
        <begin position="355"/>
        <end position="381"/>
    </location>
</feature>
<reference evidence="10" key="1">
    <citation type="submission" date="2025-08" db="UniProtKB">
        <authorList>
            <consortium name="RefSeq"/>
        </authorList>
    </citation>
    <scope>IDENTIFICATION</scope>
</reference>
<sequence length="427" mass="46647">MTANNVLIDASGNAKLCGFGLAVRVVPGKKLKTFCGTLAYCAPELFGVEPYDGYASDVWSLGVLLYFMVTRHLLFQASSSMGLKQQILAANFNVSHHVPSDIFSIIVELLMISPNRRPIISQILRLPMIRDSQARASVQSLPGTPSPSIVGTMTGMGYQREEMIECLRDQKYNQVMAKYLSLQHQAPRGDCCHHRVKPTKPMEPGLVLNRADLHTFSGTLRRAAEPTSPTFIVPSEPQEKEDENSRQGGRRHSVPATLCCQPRRIHPAHLSHLRCPVADSLMSSSLDSSKSFSQSKIGLCGSLTASAQPSCSLSHPLGADHSEAANNAEKLWSSLGTALRVTPKGSSLGDTLQEEVQEEAISHGQPQDAGPASSRNQRCHHRKRVKKTIVNCLRHLCCCLPPAESNHASRENQAPQSGDPRGTHRTR</sequence>
<dbReference type="RefSeq" id="XP_005354071.1">
    <property type="nucleotide sequence ID" value="XM_005354014.1"/>
</dbReference>
<keyword evidence="5" id="KW-0418">Kinase</keyword>
<evidence type="ECO:0000256" key="1">
    <source>
        <dbReference type="ARBA" id="ARBA00012513"/>
    </source>
</evidence>
<dbReference type="PANTHER" id="PTHR24346:SF3">
    <property type="entry name" value="GENE 10662-RELATED"/>
    <property type="match status" value="1"/>
</dbReference>
<dbReference type="Gene3D" id="1.10.8.10">
    <property type="entry name" value="DNA helicase RuvA subunit, C-terminal domain"/>
    <property type="match status" value="1"/>
</dbReference>
<feature type="region of interest" description="Disordered" evidence="7">
    <location>
        <begin position="405"/>
        <end position="427"/>
    </location>
</feature>
<organism evidence="9 10">
    <name type="scientific">Microtus ochrogaster</name>
    <name type="common">Prairie vole</name>
    <dbReference type="NCBI Taxonomy" id="79684"/>
    <lineage>
        <taxon>Eukaryota</taxon>
        <taxon>Metazoa</taxon>
        <taxon>Chordata</taxon>
        <taxon>Craniata</taxon>
        <taxon>Vertebrata</taxon>
        <taxon>Euteleostomi</taxon>
        <taxon>Mammalia</taxon>
        <taxon>Eutheria</taxon>
        <taxon>Euarchontoglires</taxon>
        <taxon>Glires</taxon>
        <taxon>Rodentia</taxon>
        <taxon>Myomorpha</taxon>
        <taxon>Muroidea</taxon>
        <taxon>Cricetidae</taxon>
        <taxon>Arvicolinae</taxon>
        <taxon>Microtus</taxon>
    </lineage>
</organism>
<evidence type="ECO:0000259" key="8">
    <source>
        <dbReference type="PROSITE" id="PS50011"/>
    </source>
</evidence>
<evidence type="ECO:0000256" key="5">
    <source>
        <dbReference type="ARBA" id="ARBA00022777"/>
    </source>
</evidence>
<dbReference type="InterPro" id="IPR011009">
    <property type="entry name" value="Kinase-like_dom_sf"/>
</dbReference>
<dbReference type="GeneID" id="101995080"/>
<accession>A0ABM0KWA3</accession>
<evidence type="ECO:0000256" key="6">
    <source>
        <dbReference type="ARBA" id="ARBA00022840"/>
    </source>
</evidence>
<evidence type="ECO:0000313" key="10">
    <source>
        <dbReference type="RefSeq" id="XP_005354071.1"/>
    </source>
</evidence>